<gene>
    <name evidence="3" type="ORF">M5K25_023053</name>
</gene>
<organism evidence="3 4">
    <name type="scientific">Dendrobium thyrsiflorum</name>
    <name type="common">Pinecone-like raceme dendrobium</name>
    <name type="synonym">Orchid</name>
    <dbReference type="NCBI Taxonomy" id="117978"/>
    <lineage>
        <taxon>Eukaryota</taxon>
        <taxon>Viridiplantae</taxon>
        <taxon>Streptophyta</taxon>
        <taxon>Embryophyta</taxon>
        <taxon>Tracheophyta</taxon>
        <taxon>Spermatophyta</taxon>
        <taxon>Magnoliopsida</taxon>
        <taxon>Liliopsida</taxon>
        <taxon>Asparagales</taxon>
        <taxon>Orchidaceae</taxon>
        <taxon>Epidendroideae</taxon>
        <taxon>Malaxideae</taxon>
        <taxon>Dendrobiinae</taxon>
        <taxon>Dendrobium</taxon>
    </lineage>
</organism>
<keyword evidence="4" id="KW-1185">Reference proteome</keyword>
<evidence type="ECO:0000256" key="2">
    <source>
        <dbReference type="ARBA" id="ARBA00023216"/>
    </source>
</evidence>
<keyword evidence="2" id="KW-0041">Annexin</keyword>
<protein>
    <submittedName>
        <fullName evidence="3">Uncharacterized protein</fullName>
    </submittedName>
</protein>
<reference evidence="3 4" key="1">
    <citation type="journal article" date="2024" name="Plant Biotechnol. J.">
        <title>Dendrobium thyrsiflorum genome and its molecular insights into genes involved in important horticultural traits.</title>
        <authorList>
            <person name="Chen B."/>
            <person name="Wang J.Y."/>
            <person name="Zheng P.J."/>
            <person name="Li K.L."/>
            <person name="Liang Y.M."/>
            <person name="Chen X.F."/>
            <person name="Zhang C."/>
            <person name="Zhao X."/>
            <person name="He X."/>
            <person name="Zhang G.Q."/>
            <person name="Liu Z.J."/>
            <person name="Xu Q."/>
        </authorList>
    </citation>
    <scope>NUCLEOTIDE SEQUENCE [LARGE SCALE GENOMIC DNA]</scope>
    <source>
        <strain evidence="3">GZMU011</strain>
    </source>
</reference>
<accession>A0ABD0U7A2</accession>
<dbReference type="InterPro" id="IPR018502">
    <property type="entry name" value="Annexin_repeat"/>
</dbReference>
<dbReference type="EMBL" id="JANQDX010000017">
    <property type="protein sequence ID" value="KAL0908553.1"/>
    <property type="molecule type" value="Genomic_DNA"/>
</dbReference>
<comment type="caution">
    <text evidence="3">The sequence shown here is derived from an EMBL/GenBank/DDBJ whole genome shotgun (WGS) entry which is preliminary data.</text>
</comment>
<dbReference type="Pfam" id="PF00191">
    <property type="entry name" value="Annexin"/>
    <property type="match status" value="1"/>
</dbReference>
<dbReference type="InterPro" id="IPR037104">
    <property type="entry name" value="Annexin_sf"/>
</dbReference>
<dbReference type="Proteomes" id="UP001552299">
    <property type="component" value="Unassembled WGS sequence"/>
</dbReference>
<evidence type="ECO:0000313" key="4">
    <source>
        <dbReference type="Proteomes" id="UP001552299"/>
    </source>
</evidence>
<name>A0ABD0U7A2_DENTH</name>
<proteinExistence type="predicted"/>
<evidence type="ECO:0000256" key="1">
    <source>
        <dbReference type="ARBA" id="ARBA00022737"/>
    </source>
</evidence>
<dbReference type="PANTHER" id="PTHR10502:SF207">
    <property type="entry name" value="OS09G0368850 PROTEIN"/>
    <property type="match status" value="1"/>
</dbReference>
<dbReference type="Gene3D" id="1.10.220.10">
    <property type="entry name" value="Annexin"/>
    <property type="match status" value="2"/>
</dbReference>
<sequence>MARKKVEVLEGEIGQLKSDLEGRFSYFQNQISTNNKRMEGKLAIMEEMLKKLIEVKTALATSEARGNLNRFRGRENPKVEILEGEDGIPPLEPPSREEISIGIERTIEFIGKREDFYHQSADFERGRRESDEGGSGERFDTSMALCDAKVLYEAVTSSKFIDHNSIISIMNLRNIDQIKTILSSFKHLFGHEFIKFLKYYNSGEFGIQLRAVIRCIQFPEKHFAKQLRRAMVTGDSQEVLIRTLVTRSGIDIKNIDSAFSEKTGWSLESLIRNEFNCSSHENSLGWTIHINTIVWDIYKLDVTIVYGNMLSLKHARDRLVSSQPVDAATNVTGGFGVEKIALSPTLSNFTWVVISDFSGGLSPKVWSFYVLCQNQCFGLIALPVGSGRVQYAVTALRALLLRVYLNTLLNLSSFHTETSLLLDFVASCSLHYNILLTWEILCRAVEFGLFQLHYTSRRLSYMVLHDLETKDRAAWDRMRRGLLDLNFGLQTLQCCQQDISKEQIVLLDIKTELRALRQREHALLVTRQEIRAVATHTEEDFSLITTDVEHLEHRLCFFIEEFDSAHLCRKKVFATQIRCSPIL</sequence>
<dbReference type="AlphaFoldDB" id="A0ABD0U7A2"/>
<keyword evidence="1" id="KW-0677">Repeat</keyword>
<evidence type="ECO:0000313" key="3">
    <source>
        <dbReference type="EMBL" id="KAL0908553.1"/>
    </source>
</evidence>
<dbReference type="SUPFAM" id="SSF47874">
    <property type="entry name" value="Annexin"/>
    <property type="match status" value="1"/>
</dbReference>
<dbReference type="PANTHER" id="PTHR10502">
    <property type="entry name" value="ANNEXIN"/>
    <property type="match status" value="1"/>
</dbReference>